<evidence type="ECO:0000313" key="2">
    <source>
        <dbReference type="EMBL" id="AIY66496.1"/>
    </source>
</evidence>
<dbReference type="OrthoDB" id="9956057at2"/>
<reference evidence="2 3" key="1">
    <citation type="submission" date="2014-11" db="EMBL/GenBank/DDBJ databases">
        <title>Complete Genome Sequence of Pseudoalteromonas sp. Strain OCN003 Isolated from Kaneohe Bay, Oahu, Hawaii.</title>
        <authorList>
            <person name="Beurmann S."/>
            <person name="Videau P."/>
            <person name="Ushijima B."/>
            <person name="Smith A.M."/>
            <person name="Aeby G.S."/>
            <person name="Callahan S.M."/>
            <person name="Belcaid M."/>
        </authorList>
    </citation>
    <scope>NUCLEOTIDE SEQUENCE [LARGE SCALE GENOMIC DNA]</scope>
    <source>
        <strain evidence="2 3">OCN003</strain>
    </source>
</reference>
<evidence type="ECO:0000256" key="1">
    <source>
        <dbReference type="SAM" id="Phobius"/>
    </source>
</evidence>
<dbReference type="EMBL" id="CP009889">
    <property type="protein sequence ID" value="AIY66496.1"/>
    <property type="molecule type" value="Genomic_DNA"/>
</dbReference>
<keyword evidence="1" id="KW-1133">Transmembrane helix</keyword>
<accession>A0A0A7EKA2</accession>
<feature type="transmembrane region" description="Helical" evidence="1">
    <location>
        <begin position="52"/>
        <end position="75"/>
    </location>
</feature>
<proteinExistence type="predicted"/>
<gene>
    <name evidence="2" type="ORF">OM33_15170</name>
</gene>
<sequence length="80" mass="9157">MNTLDNFLKAQNGYKKLLKLEQQLIKSAVKEYQISELVKQCSEARTVRNQQLFALLQSQTMGALTFVGILMIPYLTLMAF</sequence>
<keyword evidence="1" id="KW-0472">Membrane</keyword>
<dbReference type="AlphaFoldDB" id="A0A0A7EKA2"/>
<protein>
    <submittedName>
        <fullName evidence="2">Uncharacterized protein</fullName>
    </submittedName>
</protein>
<keyword evidence="3" id="KW-1185">Reference proteome</keyword>
<dbReference type="RefSeq" id="WP_040134758.1">
    <property type="nucleotide sequence ID" value="NZ_CP009889.1"/>
</dbReference>
<dbReference type="eggNOG" id="ENOG5034195">
    <property type="taxonomic scope" value="Bacteria"/>
</dbReference>
<organism evidence="2 3">
    <name type="scientific">Pseudoalteromonas piratica</name>
    <dbReference type="NCBI Taxonomy" id="1348114"/>
    <lineage>
        <taxon>Bacteria</taxon>
        <taxon>Pseudomonadati</taxon>
        <taxon>Pseudomonadota</taxon>
        <taxon>Gammaproteobacteria</taxon>
        <taxon>Alteromonadales</taxon>
        <taxon>Pseudoalteromonadaceae</taxon>
        <taxon>Pseudoalteromonas</taxon>
    </lineage>
</organism>
<evidence type="ECO:0000313" key="3">
    <source>
        <dbReference type="Proteomes" id="UP000030341"/>
    </source>
</evidence>
<dbReference type="Proteomes" id="UP000030341">
    <property type="component" value="Chromosome 2"/>
</dbReference>
<name>A0A0A7EKA2_9GAMM</name>
<dbReference type="HOGENOM" id="CLU_2587124_0_0_6"/>
<keyword evidence="1" id="KW-0812">Transmembrane</keyword>
<dbReference type="KEGG" id="pseo:OM33_15170"/>